<sequence length="762" mass="85864">MKGNIVYIAIAAIFGVTSGGQRFHSLHAIAIIGYFFFLFLRKRLLFLPSLCAAILFFLYTNWVERHNTTILPQEKTEFTVRFIAPVTIDGDRFKAVVRTKEGEAVQLLYRLKSEQQQREFSQLAIGMVCTFRGNLEKPEPSRNFAAFNYRDYLHFQHIHWLVRPQSLSLQQCTPTPLTIYEKLLTLRQQGLRAIADLFPPASAGIVQALIYGERTEMEEELQIGYQKLGLIHLLAISGSHVTLLVSACFYVLIRFVTRETATLVLLLCLPVYMVMTGASPSVVRAVLMAMLFLILRYQKSSMVPLDVLSIACILMLAFQPYALFQAGFQLSFIVSFALILSITTIAQRHSAVVRLSLTTFIAQVSALPFVLYHFFAVSLLSIPLNLLFVPLYSFLILPLSLLSLGMSYLSLPVGAFFIRLVNGIIETTNEWVVFLAEKDPFSFVLGRPSPIFLCCYGAAIVWAFRRMEQGKYRSFLYVALVALLQASWPYMDKYGEVAFLDVGQGDCIYIELPYRQGVYLIDTGGTVSLPKQPWQIRTSEWDVGKQVVVPFLRAKGVRELTRLILTHGDMDHMGAATEVIRQIHVRELAIGKGAVNEALAPVIAMAKKHGITVTEWQKGDRWKVGDASFFVLHPTPTAAPLSDNNRSIVLYAKLGPLSWLFTGDLEKEGEQQLLTSFPHLRADVLKVGHHGSETSTSESFLQTIMPKLAVISVGKNNRYHHPHQIVLERLKAHHISVLRIDEHGAIHYRYTKKTGTFMVMVP</sequence>
<evidence type="ECO:0000256" key="1">
    <source>
        <dbReference type="ARBA" id="ARBA00004651"/>
    </source>
</evidence>
<feature type="transmembrane region" description="Helical" evidence="6">
    <location>
        <begin position="475"/>
        <end position="491"/>
    </location>
</feature>
<dbReference type="NCBIfam" id="TIGR00360">
    <property type="entry name" value="ComEC_N-term"/>
    <property type="match status" value="1"/>
</dbReference>
<feature type="transmembrane region" description="Helical" evidence="6">
    <location>
        <begin position="44"/>
        <end position="63"/>
    </location>
</feature>
<dbReference type="PANTHER" id="PTHR30619">
    <property type="entry name" value="DNA INTERNALIZATION/COMPETENCE PROTEIN COMEC/REC2"/>
    <property type="match status" value="1"/>
</dbReference>
<dbReference type="Pfam" id="PF00753">
    <property type="entry name" value="Lactamase_B"/>
    <property type="match status" value="1"/>
</dbReference>
<evidence type="ECO:0000256" key="4">
    <source>
        <dbReference type="ARBA" id="ARBA00022989"/>
    </source>
</evidence>
<evidence type="ECO:0000256" key="6">
    <source>
        <dbReference type="SAM" id="Phobius"/>
    </source>
</evidence>
<feature type="transmembrane region" description="Helical" evidence="6">
    <location>
        <begin position="302"/>
        <end position="322"/>
    </location>
</feature>
<feature type="domain" description="Metallo-beta-lactamase" evidence="7">
    <location>
        <begin position="504"/>
        <end position="715"/>
    </location>
</feature>
<keyword evidence="3 6" id="KW-0812">Transmembrane</keyword>
<proteinExistence type="predicted"/>
<dbReference type="InterPro" id="IPR001279">
    <property type="entry name" value="Metallo-B-lactamas"/>
</dbReference>
<protein>
    <submittedName>
        <fullName evidence="8">Competence protein ComEC</fullName>
    </submittedName>
</protein>
<dbReference type="EMBL" id="JACIDE010000007">
    <property type="protein sequence ID" value="MBB4073603.1"/>
    <property type="molecule type" value="Genomic_DNA"/>
</dbReference>
<feature type="transmembrane region" description="Helical" evidence="6">
    <location>
        <begin position="273"/>
        <end position="295"/>
    </location>
</feature>
<evidence type="ECO:0000256" key="2">
    <source>
        <dbReference type="ARBA" id="ARBA00022475"/>
    </source>
</evidence>
<keyword evidence="4 6" id="KW-1133">Transmembrane helix</keyword>
<dbReference type="SUPFAM" id="SSF56281">
    <property type="entry name" value="Metallo-hydrolase/oxidoreductase"/>
    <property type="match status" value="1"/>
</dbReference>
<feature type="transmembrane region" description="Helical" evidence="6">
    <location>
        <begin position="382"/>
        <end position="401"/>
    </location>
</feature>
<feature type="transmembrane region" description="Helical" evidence="6">
    <location>
        <begin position="357"/>
        <end position="376"/>
    </location>
</feature>
<dbReference type="Pfam" id="PF13567">
    <property type="entry name" value="DUF4131"/>
    <property type="match status" value="1"/>
</dbReference>
<comment type="caution">
    <text evidence="8">The sequence shown here is derived from an EMBL/GenBank/DDBJ whole genome shotgun (WGS) entry which is preliminary data.</text>
</comment>
<organism evidence="8 9">
    <name type="scientific">Anoxybacteroides voinovskiense</name>
    <dbReference type="NCBI Taxonomy" id="230470"/>
    <lineage>
        <taxon>Bacteria</taxon>
        <taxon>Bacillati</taxon>
        <taxon>Bacillota</taxon>
        <taxon>Bacilli</taxon>
        <taxon>Bacillales</taxon>
        <taxon>Anoxybacillaceae</taxon>
        <taxon>Anoxybacteroides</taxon>
    </lineage>
</organism>
<dbReference type="SMART" id="SM00849">
    <property type="entry name" value="Lactamase_B"/>
    <property type="match status" value="1"/>
</dbReference>
<dbReference type="InterPro" id="IPR004797">
    <property type="entry name" value="Competence_ComEC/Rec2"/>
</dbReference>
<dbReference type="AlphaFoldDB" id="A0A840DPJ4"/>
<gene>
    <name evidence="8" type="ORF">GGR02_001365</name>
</gene>
<dbReference type="GO" id="GO:0030420">
    <property type="term" value="P:establishment of competence for transformation"/>
    <property type="evidence" value="ECO:0007669"/>
    <property type="project" value="InterPro"/>
</dbReference>
<keyword evidence="5 6" id="KW-0472">Membrane</keyword>
<dbReference type="InterPro" id="IPR025405">
    <property type="entry name" value="DUF4131"/>
</dbReference>
<dbReference type="InterPro" id="IPR052159">
    <property type="entry name" value="Competence_DNA_uptake"/>
</dbReference>
<comment type="subcellular location">
    <subcellularLocation>
        <location evidence="1">Cell membrane</location>
        <topology evidence="1">Multi-pass membrane protein</topology>
    </subcellularLocation>
</comment>
<name>A0A840DPJ4_9BACL</name>
<dbReference type="CDD" id="cd07731">
    <property type="entry name" value="ComA-like_MBL-fold"/>
    <property type="match status" value="1"/>
</dbReference>
<evidence type="ECO:0000256" key="5">
    <source>
        <dbReference type="ARBA" id="ARBA00023136"/>
    </source>
</evidence>
<evidence type="ECO:0000256" key="3">
    <source>
        <dbReference type="ARBA" id="ARBA00022692"/>
    </source>
</evidence>
<dbReference type="InterPro" id="IPR035681">
    <property type="entry name" value="ComA-like_MBL"/>
</dbReference>
<dbReference type="Pfam" id="PF03772">
    <property type="entry name" value="Competence"/>
    <property type="match status" value="1"/>
</dbReference>
<dbReference type="RefSeq" id="WP_183183952.1">
    <property type="nucleotide sequence ID" value="NZ_BMNP01000005.1"/>
</dbReference>
<evidence type="ECO:0000259" key="7">
    <source>
        <dbReference type="SMART" id="SM00849"/>
    </source>
</evidence>
<feature type="transmembrane region" description="Helical" evidence="6">
    <location>
        <begin position="445"/>
        <end position="463"/>
    </location>
</feature>
<keyword evidence="9" id="KW-1185">Reference proteome</keyword>
<feature type="transmembrane region" description="Helical" evidence="6">
    <location>
        <begin position="328"/>
        <end position="345"/>
    </location>
</feature>
<evidence type="ECO:0000313" key="8">
    <source>
        <dbReference type="EMBL" id="MBB4073603.1"/>
    </source>
</evidence>
<dbReference type="Proteomes" id="UP000559598">
    <property type="component" value="Unassembled WGS sequence"/>
</dbReference>
<keyword evidence="2" id="KW-1003">Cell membrane</keyword>
<reference evidence="8 9" key="1">
    <citation type="submission" date="2020-08" db="EMBL/GenBank/DDBJ databases">
        <title>Genomic Encyclopedia of Type Strains, Phase IV (KMG-IV): sequencing the most valuable type-strain genomes for metagenomic binning, comparative biology and taxonomic classification.</title>
        <authorList>
            <person name="Goeker M."/>
        </authorList>
    </citation>
    <scope>NUCLEOTIDE SEQUENCE [LARGE SCALE GENOMIC DNA]</scope>
    <source>
        <strain evidence="8 9">DSM 17075</strain>
    </source>
</reference>
<dbReference type="PANTHER" id="PTHR30619:SF1">
    <property type="entry name" value="RECOMBINATION PROTEIN 2"/>
    <property type="match status" value="1"/>
</dbReference>
<feature type="transmembrane region" description="Helical" evidence="6">
    <location>
        <begin position="230"/>
        <end position="253"/>
    </location>
</feature>
<dbReference type="NCBIfam" id="TIGR00361">
    <property type="entry name" value="ComEC_Rec2"/>
    <property type="match status" value="1"/>
</dbReference>
<dbReference type="InterPro" id="IPR004477">
    <property type="entry name" value="ComEC_N"/>
</dbReference>
<evidence type="ECO:0000313" key="9">
    <source>
        <dbReference type="Proteomes" id="UP000559598"/>
    </source>
</evidence>
<dbReference type="GO" id="GO:0005886">
    <property type="term" value="C:plasma membrane"/>
    <property type="evidence" value="ECO:0007669"/>
    <property type="project" value="UniProtKB-SubCell"/>
</dbReference>
<dbReference type="InterPro" id="IPR036866">
    <property type="entry name" value="RibonucZ/Hydroxyglut_hydro"/>
</dbReference>
<dbReference type="Gene3D" id="3.60.15.10">
    <property type="entry name" value="Ribonuclease Z/Hydroxyacylglutathione hydrolase-like"/>
    <property type="match status" value="1"/>
</dbReference>
<accession>A0A840DPJ4</accession>